<protein>
    <submittedName>
        <fullName evidence="2">Uncharacterized protein</fullName>
    </submittedName>
</protein>
<evidence type="ECO:0000313" key="2">
    <source>
        <dbReference type="EMBL" id="PIO65755.1"/>
    </source>
</evidence>
<gene>
    <name evidence="2" type="ORF">TELCIR_12555</name>
</gene>
<reference evidence="2 3" key="1">
    <citation type="submission" date="2015-09" db="EMBL/GenBank/DDBJ databases">
        <title>Draft genome of the parasitic nematode Teladorsagia circumcincta isolate WARC Sus (inbred).</title>
        <authorList>
            <person name="Mitreva M."/>
        </authorList>
    </citation>
    <scope>NUCLEOTIDE SEQUENCE [LARGE SCALE GENOMIC DNA]</scope>
    <source>
        <strain evidence="2 3">S</strain>
    </source>
</reference>
<accession>A0A2G9U6G8</accession>
<dbReference type="EMBL" id="KZ348759">
    <property type="protein sequence ID" value="PIO65755.1"/>
    <property type="molecule type" value="Genomic_DNA"/>
</dbReference>
<keyword evidence="3" id="KW-1185">Reference proteome</keyword>
<dbReference type="AlphaFoldDB" id="A0A2G9U6G8"/>
<feature type="region of interest" description="Disordered" evidence="1">
    <location>
        <begin position="20"/>
        <end position="68"/>
    </location>
</feature>
<evidence type="ECO:0000313" key="3">
    <source>
        <dbReference type="Proteomes" id="UP000230423"/>
    </source>
</evidence>
<organism evidence="2 3">
    <name type="scientific">Teladorsagia circumcincta</name>
    <name type="common">Brown stomach worm</name>
    <name type="synonym">Ostertagia circumcincta</name>
    <dbReference type="NCBI Taxonomy" id="45464"/>
    <lineage>
        <taxon>Eukaryota</taxon>
        <taxon>Metazoa</taxon>
        <taxon>Ecdysozoa</taxon>
        <taxon>Nematoda</taxon>
        <taxon>Chromadorea</taxon>
        <taxon>Rhabditida</taxon>
        <taxon>Rhabditina</taxon>
        <taxon>Rhabditomorpha</taxon>
        <taxon>Strongyloidea</taxon>
        <taxon>Trichostrongylidae</taxon>
        <taxon>Teladorsagia</taxon>
    </lineage>
</organism>
<evidence type="ECO:0000256" key="1">
    <source>
        <dbReference type="SAM" id="MobiDB-lite"/>
    </source>
</evidence>
<dbReference type="OrthoDB" id="6761929at2759"/>
<sequence length="123" mass="13791">MPPNTGQEQSYLTASQMARKADLPRMPHLNGSREELRTSGGNRTCPGRRSAKIPRLSTRTSLQTTDESKPLLAIYGSKKSIPVYTANLLQRWSLIMMNYNFTIEYRTTSNFGQADALSHLIAD</sequence>
<name>A0A2G9U6G8_TELCI</name>
<proteinExistence type="predicted"/>
<feature type="compositionally biased region" description="Basic and acidic residues" evidence="1">
    <location>
        <begin position="20"/>
        <end position="37"/>
    </location>
</feature>
<dbReference type="Proteomes" id="UP000230423">
    <property type="component" value="Unassembled WGS sequence"/>
</dbReference>